<evidence type="ECO:0000256" key="1">
    <source>
        <dbReference type="SAM" id="Phobius"/>
    </source>
</evidence>
<proteinExistence type="predicted"/>
<feature type="transmembrane region" description="Helical" evidence="1">
    <location>
        <begin position="249"/>
        <end position="267"/>
    </location>
</feature>
<name>A0A0D3M5V4_SPIER</name>
<evidence type="ECO:0000313" key="2">
    <source>
        <dbReference type="EMBL" id="AIB52359.1"/>
    </source>
</evidence>
<accession>A0A0D3M5V4</accession>
<dbReference type="EMBL" id="KJ599680">
    <property type="protein sequence ID" value="AIB52359.1"/>
    <property type="molecule type" value="Genomic_DNA"/>
</dbReference>
<feature type="transmembrane region" description="Helical" evidence="1">
    <location>
        <begin position="31"/>
        <end position="49"/>
    </location>
</feature>
<keyword evidence="1" id="KW-1133">Transmembrane helix</keyword>
<keyword evidence="1" id="KW-0472">Membrane</keyword>
<gene>
    <name evidence="2" type="primary">nad2</name>
</gene>
<feature type="transmembrane region" description="Helical" evidence="1">
    <location>
        <begin position="86"/>
        <end position="109"/>
    </location>
</feature>
<dbReference type="AlphaFoldDB" id="A0A0D3M5V4"/>
<feature type="transmembrane region" description="Helical" evidence="1">
    <location>
        <begin position="225"/>
        <end position="243"/>
    </location>
</feature>
<feature type="transmembrane region" description="Helical" evidence="1">
    <location>
        <begin position="61"/>
        <end position="80"/>
    </location>
</feature>
<keyword evidence="1" id="KW-0812">Transmembrane</keyword>
<sequence>MLMRLHIDLIAFSFVLSIAFCGLCGFVDSLLGFWIFLELAGLSAVPCLFYHVGGFNFYNSLMLYIIMAGVSSAFLLSGVLFSELYFFILVGFIIKLGLFPFMFWVYAVFSGSNWGFIFLLSVILKFPVLFFSFLFQSGGILLTFLYVDCFFTILLCSLLFWVCSPSWEYVWCHISLSSVSTLLVACFCTDFMLSGFIYGYYFFWALCCMCYFLYLGSIEGVKESFWIFCFLFLVTPLSLPLFYKLSVCLGIVYSSVYILLIWSVYSLSEQFFLYKLAGDGYLSSTFNNWC</sequence>
<feature type="transmembrane region" description="Helical" evidence="1">
    <location>
        <begin position="116"/>
        <end position="135"/>
    </location>
</feature>
<reference evidence="2" key="1">
    <citation type="journal article" date="2015" name="Korean J. Parasitol.">
        <title>Mitochondrial Genome Sequences of Spirometra erinaceieuropaei and S. decipiens (Cestoidea: Diphyllobothriidae).</title>
        <authorList>
            <person name="Eom K.S."/>
            <person name="Park H."/>
            <person name="Lee D."/>
            <person name="Choe S."/>
            <person name="Kim K.-H."/>
            <person name="Jeon H.-K."/>
        </authorList>
    </citation>
    <scope>NUCLEOTIDE SEQUENCE</scope>
</reference>
<feature type="transmembrane region" description="Helical" evidence="1">
    <location>
        <begin position="169"/>
        <end position="192"/>
    </location>
</feature>
<feature type="transmembrane region" description="Helical" evidence="1">
    <location>
        <begin position="198"/>
        <end position="218"/>
    </location>
</feature>
<protein>
    <submittedName>
        <fullName evidence="2">NADH dehydrogenase subunit 2</fullName>
    </submittedName>
</protein>
<keyword evidence="2" id="KW-0496">Mitochondrion</keyword>
<geneLocation type="mitochondrion" evidence="2"/>
<feature type="transmembrane region" description="Helical" evidence="1">
    <location>
        <begin position="141"/>
        <end position="162"/>
    </location>
</feature>
<organism evidence="2">
    <name type="scientific">Spirometra erinaceieuropaei</name>
    <name type="common">Tapeworm</name>
    <name type="synonym">Spirometra erinacei</name>
    <dbReference type="NCBI Taxonomy" id="99802"/>
    <lineage>
        <taxon>Eukaryota</taxon>
        <taxon>Metazoa</taxon>
        <taxon>Spiralia</taxon>
        <taxon>Lophotrochozoa</taxon>
        <taxon>Platyhelminthes</taxon>
        <taxon>Cestoda</taxon>
        <taxon>Eucestoda</taxon>
        <taxon>Diphyllobothriidea</taxon>
        <taxon>Diphyllobothriidae</taxon>
        <taxon>Spirometra</taxon>
    </lineage>
</organism>